<name>A0A174EG13_9CLOT</name>
<dbReference type="EMBL" id="CYZV01000022">
    <property type="protein sequence ID" value="CUO36217.1"/>
    <property type="molecule type" value="Genomic_DNA"/>
</dbReference>
<organism evidence="1 2">
    <name type="scientific">Clostridium disporicum</name>
    <dbReference type="NCBI Taxonomy" id="84024"/>
    <lineage>
        <taxon>Bacteria</taxon>
        <taxon>Bacillati</taxon>
        <taxon>Bacillota</taxon>
        <taxon>Clostridia</taxon>
        <taxon>Eubacteriales</taxon>
        <taxon>Clostridiaceae</taxon>
        <taxon>Clostridium</taxon>
    </lineage>
</organism>
<sequence length="391" mass="45487">MKRFILFNSLNDDIIISEVLSYLEEDNYDKHQYILNRLLEKALDLPIDGDLFKMYLCYLVRQDENLFTIKSEKVGNEIDKNLFNIALNDIRVIKRLFDISEEFCTLNDNKISDNDPIFNIFKYNEDINTIGNLLVDFYYKNGAGIMNYYKGFKWDKNKGLIGIENCDPITFDELIGNEMQLKILINNTESFINGELCNNVLLFGDSGTGKSSSVKAILNKYYNKKLRVIELNKKDFMDLNNILSLIKHRGLKFILFLDDLSFEEFEYEYKNMKELIEGGLEVRPKNVLIYATSNRKNLIREGFNDRQGDEIHARETVEEKHSLAERFGVTLTFSVGNQNDYLNTVYKLAEIYNINLPKETLKREAIKWAALSSGRSNRVAKQFIMSVNSLV</sequence>
<dbReference type="InterPro" id="IPR008533">
    <property type="entry name" value="DUF815"/>
</dbReference>
<dbReference type="RefSeq" id="WP_055276806.1">
    <property type="nucleotide sequence ID" value="NZ_CYZV01000022.1"/>
</dbReference>
<evidence type="ECO:0000313" key="2">
    <source>
        <dbReference type="Proteomes" id="UP000095558"/>
    </source>
</evidence>
<accession>A0A174EG13</accession>
<dbReference type="CDD" id="cd00009">
    <property type="entry name" value="AAA"/>
    <property type="match status" value="1"/>
</dbReference>
<gene>
    <name evidence="1" type="ORF">ERS852470_02118</name>
</gene>
<evidence type="ECO:0000313" key="1">
    <source>
        <dbReference type="EMBL" id="CUO36217.1"/>
    </source>
</evidence>
<dbReference type="OrthoDB" id="9812140at2"/>
<dbReference type="AlphaFoldDB" id="A0A174EG13"/>
<dbReference type="SUPFAM" id="SSF52540">
    <property type="entry name" value="P-loop containing nucleoside triphosphate hydrolases"/>
    <property type="match status" value="1"/>
</dbReference>
<dbReference type="Pfam" id="PF05673">
    <property type="entry name" value="DUF815"/>
    <property type="match status" value="1"/>
</dbReference>
<reference evidence="1 2" key="1">
    <citation type="submission" date="2015-09" db="EMBL/GenBank/DDBJ databases">
        <authorList>
            <consortium name="Pathogen Informatics"/>
        </authorList>
    </citation>
    <scope>NUCLEOTIDE SEQUENCE [LARGE SCALE GENOMIC DNA]</scope>
    <source>
        <strain evidence="1 2">2789STDY5834855</strain>
    </source>
</reference>
<dbReference type="Gene3D" id="3.40.50.300">
    <property type="entry name" value="P-loop containing nucleotide triphosphate hydrolases"/>
    <property type="match status" value="1"/>
</dbReference>
<dbReference type="PANTHER" id="PTHR42935">
    <property type="entry name" value="SLR0930 PROTEIN"/>
    <property type="match status" value="1"/>
</dbReference>
<proteinExistence type="predicted"/>
<dbReference type="Proteomes" id="UP000095558">
    <property type="component" value="Unassembled WGS sequence"/>
</dbReference>
<dbReference type="InterPro" id="IPR027417">
    <property type="entry name" value="P-loop_NTPase"/>
</dbReference>
<protein>
    <submittedName>
        <fullName evidence="1">ABC transporter ATPase</fullName>
    </submittedName>
</protein>
<dbReference type="PANTHER" id="PTHR42935:SF1">
    <property type="entry name" value="SLR0930 PROTEIN"/>
    <property type="match status" value="1"/>
</dbReference>